<comment type="caution">
    <text evidence="2">The sequence shown here is derived from an EMBL/GenBank/DDBJ whole genome shotgun (WGS) entry which is preliminary data.</text>
</comment>
<gene>
    <name evidence="2" type="ORF">BO70DRAFT_140371</name>
</gene>
<keyword evidence="1" id="KW-0732">Signal</keyword>
<proteinExistence type="predicted"/>
<name>A0A317VAU4_9EURO</name>
<dbReference type="VEuPathDB" id="FungiDB:BO70DRAFT_140371"/>
<organism evidence="2 3">
    <name type="scientific">Aspergillus heteromorphus CBS 117.55</name>
    <dbReference type="NCBI Taxonomy" id="1448321"/>
    <lineage>
        <taxon>Eukaryota</taxon>
        <taxon>Fungi</taxon>
        <taxon>Dikarya</taxon>
        <taxon>Ascomycota</taxon>
        <taxon>Pezizomycotina</taxon>
        <taxon>Eurotiomycetes</taxon>
        <taxon>Eurotiomycetidae</taxon>
        <taxon>Eurotiales</taxon>
        <taxon>Aspergillaceae</taxon>
        <taxon>Aspergillus</taxon>
        <taxon>Aspergillus subgen. Circumdati</taxon>
    </lineage>
</organism>
<dbReference type="EMBL" id="MSFL01000031">
    <property type="protein sequence ID" value="PWY70187.1"/>
    <property type="molecule type" value="Genomic_DNA"/>
</dbReference>
<dbReference type="RefSeq" id="XP_025395787.1">
    <property type="nucleotide sequence ID" value="XM_025538127.1"/>
</dbReference>
<dbReference type="AlphaFoldDB" id="A0A317VAU4"/>
<dbReference type="Proteomes" id="UP000247233">
    <property type="component" value="Unassembled WGS sequence"/>
</dbReference>
<sequence>MARRTLALALTSGAIRGLWIGLAYQPAPSWLEDSLFLCRCRSHWYPRPFHLPHNYPVPRPRNMGREGISVGHGLVRVPQDYETQVVVVL</sequence>
<evidence type="ECO:0000313" key="3">
    <source>
        <dbReference type="Proteomes" id="UP000247233"/>
    </source>
</evidence>
<evidence type="ECO:0000313" key="2">
    <source>
        <dbReference type="EMBL" id="PWY70187.1"/>
    </source>
</evidence>
<reference evidence="2 3" key="1">
    <citation type="submission" date="2016-12" db="EMBL/GenBank/DDBJ databases">
        <title>The genomes of Aspergillus section Nigri reveals drivers in fungal speciation.</title>
        <authorList>
            <consortium name="DOE Joint Genome Institute"/>
            <person name="Vesth T.C."/>
            <person name="Nybo J."/>
            <person name="Theobald S."/>
            <person name="Brandl J."/>
            <person name="Frisvad J.C."/>
            <person name="Nielsen K.F."/>
            <person name="Lyhne E.K."/>
            <person name="Kogle M.E."/>
            <person name="Kuo A."/>
            <person name="Riley R."/>
            <person name="Clum A."/>
            <person name="Nolan M."/>
            <person name="Lipzen A."/>
            <person name="Salamov A."/>
            <person name="Henrissat B."/>
            <person name="Wiebenga A."/>
            <person name="De Vries R.P."/>
            <person name="Grigoriev I.V."/>
            <person name="Mortensen U.H."/>
            <person name="Andersen M.R."/>
            <person name="Baker S.E."/>
        </authorList>
    </citation>
    <scope>NUCLEOTIDE SEQUENCE [LARGE SCALE GENOMIC DNA]</scope>
    <source>
        <strain evidence="2 3">CBS 117.55</strain>
    </source>
</reference>
<accession>A0A317VAU4</accession>
<feature type="signal peptide" evidence="1">
    <location>
        <begin position="1"/>
        <end position="17"/>
    </location>
</feature>
<protein>
    <recommendedName>
        <fullName evidence="4">Secreted protein</fullName>
    </recommendedName>
</protein>
<dbReference type="GeneID" id="37060364"/>
<keyword evidence="3" id="KW-1185">Reference proteome</keyword>
<evidence type="ECO:0000256" key="1">
    <source>
        <dbReference type="SAM" id="SignalP"/>
    </source>
</evidence>
<evidence type="ECO:0008006" key="4">
    <source>
        <dbReference type="Google" id="ProtNLM"/>
    </source>
</evidence>
<feature type="chain" id="PRO_5016395837" description="Secreted protein" evidence="1">
    <location>
        <begin position="18"/>
        <end position="89"/>
    </location>
</feature>